<dbReference type="Proteomes" id="UP000567067">
    <property type="component" value="Unassembled WGS sequence"/>
</dbReference>
<evidence type="ECO:0000313" key="1">
    <source>
        <dbReference type="EMBL" id="MBA9084344.1"/>
    </source>
</evidence>
<organism evidence="1 2">
    <name type="scientific">Fontibacillus solani</name>
    <dbReference type="NCBI Taxonomy" id="1572857"/>
    <lineage>
        <taxon>Bacteria</taxon>
        <taxon>Bacillati</taxon>
        <taxon>Bacillota</taxon>
        <taxon>Bacilli</taxon>
        <taxon>Bacillales</taxon>
        <taxon>Paenibacillaceae</taxon>
        <taxon>Fontibacillus</taxon>
    </lineage>
</organism>
<reference evidence="1 2" key="1">
    <citation type="submission" date="2020-08" db="EMBL/GenBank/DDBJ databases">
        <title>Genomic Encyclopedia of Type Strains, Phase III (KMG-III): the genomes of soil and plant-associated and newly described type strains.</title>
        <authorList>
            <person name="Whitman W."/>
        </authorList>
    </citation>
    <scope>NUCLEOTIDE SEQUENCE [LARGE SCALE GENOMIC DNA]</scope>
    <source>
        <strain evidence="1 2">CECT 8693</strain>
    </source>
</reference>
<dbReference type="EMBL" id="JACJIP010000003">
    <property type="protein sequence ID" value="MBA9084344.1"/>
    <property type="molecule type" value="Genomic_DNA"/>
</dbReference>
<proteinExistence type="predicted"/>
<sequence length="63" mass="7208">MEARQDLTEQLKAFGKEVERFTNLDIGDEQVMKQVLQRLIHKIEVLEGGKITITTIFPPLPSN</sequence>
<evidence type="ECO:0000313" key="2">
    <source>
        <dbReference type="Proteomes" id="UP000567067"/>
    </source>
</evidence>
<accession>A0A7W3SQS3</accession>
<gene>
    <name evidence="1" type="ORF">FHR92_000798</name>
</gene>
<name>A0A7W3SQS3_9BACL</name>
<dbReference type="AlphaFoldDB" id="A0A7W3SQS3"/>
<dbReference type="RefSeq" id="WP_182534394.1">
    <property type="nucleotide sequence ID" value="NZ_JACJIP010000003.1"/>
</dbReference>
<protein>
    <submittedName>
        <fullName evidence="1">Uncharacterized protein (UPF0335 family)</fullName>
    </submittedName>
</protein>
<keyword evidence="2" id="KW-1185">Reference proteome</keyword>
<comment type="caution">
    <text evidence="1">The sequence shown here is derived from an EMBL/GenBank/DDBJ whole genome shotgun (WGS) entry which is preliminary data.</text>
</comment>